<dbReference type="GO" id="GO:0000981">
    <property type="term" value="F:DNA-binding transcription factor activity, RNA polymerase II-specific"/>
    <property type="evidence" value="ECO:0007669"/>
    <property type="project" value="InterPro"/>
</dbReference>
<dbReference type="OrthoDB" id="783564at2759"/>
<dbReference type="GO" id="GO:0005634">
    <property type="term" value="C:nucleus"/>
    <property type="evidence" value="ECO:0007669"/>
    <property type="project" value="UniProtKB-SubCell"/>
</dbReference>
<dbReference type="InterPro" id="IPR036879">
    <property type="entry name" value="TF_MADSbox_sf"/>
</dbReference>
<evidence type="ECO:0000259" key="6">
    <source>
        <dbReference type="PROSITE" id="PS50066"/>
    </source>
</evidence>
<evidence type="ECO:0000256" key="1">
    <source>
        <dbReference type="ARBA" id="ARBA00004123"/>
    </source>
</evidence>
<keyword evidence="4" id="KW-0804">Transcription</keyword>
<dbReference type="Pfam" id="PF00319">
    <property type="entry name" value="SRF-TF"/>
    <property type="match status" value="1"/>
</dbReference>
<evidence type="ECO:0000256" key="4">
    <source>
        <dbReference type="ARBA" id="ARBA00023163"/>
    </source>
</evidence>
<dbReference type="Gene3D" id="3.40.1810.10">
    <property type="entry name" value="Transcription factor, MADS-box"/>
    <property type="match status" value="1"/>
</dbReference>
<dbReference type="GO" id="GO:0046983">
    <property type="term" value="F:protein dimerization activity"/>
    <property type="evidence" value="ECO:0007669"/>
    <property type="project" value="InterPro"/>
</dbReference>
<dbReference type="CDD" id="cd00266">
    <property type="entry name" value="MADS_SRF_like"/>
    <property type="match status" value="1"/>
</dbReference>
<organism evidence="7 8">
    <name type="scientific">Digitaria exilis</name>
    <dbReference type="NCBI Taxonomy" id="1010633"/>
    <lineage>
        <taxon>Eukaryota</taxon>
        <taxon>Viridiplantae</taxon>
        <taxon>Streptophyta</taxon>
        <taxon>Embryophyta</taxon>
        <taxon>Tracheophyta</taxon>
        <taxon>Spermatophyta</taxon>
        <taxon>Magnoliopsida</taxon>
        <taxon>Liliopsida</taxon>
        <taxon>Poales</taxon>
        <taxon>Poaceae</taxon>
        <taxon>PACMAD clade</taxon>
        <taxon>Panicoideae</taxon>
        <taxon>Panicodae</taxon>
        <taxon>Paniceae</taxon>
        <taxon>Anthephorinae</taxon>
        <taxon>Digitaria</taxon>
    </lineage>
</organism>
<evidence type="ECO:0000256" key="3">
    <source>
        <dbReference type="ARBA" id="ARBA00023125"/>
    </source>
</evidence>
<feature type="domain" description="MADS-box" evidence="6">
    <location>
        <begin position="1"/>
        <end position="49"/>
    </location>
</feature>
<dbReference type="AlphaFoldDB" id="A0A835BAS1"/>
<evidence type="ECO:0000313" key="7">
    <source>
        <dbReference type="EMBL" id="KAF8692542.1"/>
    </source>
</evidence>
<accession>A0A835BAS1</accession>
<dbReference type="PRINTS" id="PR00404">
    <property type="entry name" value="MADSDOMAIN"/>
</dbReference>
<dbReference type="GO" id="GO:0045944">
    <property type="term" value="P:positive regulation of transcription by RNA polymerase II"/>
    <property type="evidence" value="ECO:0007669"/>
    <property type="project" value="InterPro"/>
</dbReference>
<gene>
    <name evidence="7" type="ORF">HU200_039648</name>
</gene>
<evidence type="ECO:0000313" key="8">
    <source>
        <dbReference type="Proteomes" id="UP000636709"/>
    </source>
</evidence>
<evidence type="ECO:0000256" key="2">
    <source>
        <dbReference type="ARBA" id="ARBA00023015"/>
    </source>
</evidence>
<comment type="subcellular location">
    <subcellularLocation>
        <location evidence="1">Nucleus</location>
    </subcellularLocation>
</comment>
<dbReference type="EMBL" id="JACEFO010001939">
    <property type="protein sequence ID" value="KAF8692542.1"/>
    <property type="molecule type" value="Genomic_DNA"/>
</dbReference>
<dbReference type="PANTHER" id="PTHR48019">
    <property type="entry name" value="SERUM RESPONSE FACTOR HOMOLOG"/>
    <property type="match status" value="1"/>
</dbReference>
<keyword evidence="5" id="KW-0539">Nucleus</keyword>
<dbReference type="InterPro" id="IPR050142">
    <property type="entry name" value="MADS-box/MEF2_TF"/>
</dbReference>
<dbReference type="Proteomes" id="UP000636709">
    <property type="component" value="Unassembled WGS sequence"/>
</dbReference>
<comment type="caution">
    <text evidence="7">The sequence shown here is derived from an EMBL/GenBank/DDBJ whole genome shotgun (WGS) entry which is preliminary data.</text>
</comment>
<reference evidence="7" key="1">
    <citation type="submission" date="2020-07" db="EMBL/GenBank/DDBJ databases">
        <title>Genome sequence and genetic diversity analysis of an under-domesticated orphan crop, white fonio (Digitaria exilis).</title>
        <authorList>
            <person name="Bennetzen J.L."/>
            <person name="Chen S."/>
            <person name="Ma X."/>
            <person name="Wang X."/>
            <person name="Yssel A.E.J."/>
            <person name="Chaluvadi S.R."/>
            <person name="Johnson M."/>
            <person name="Gangashetty P."/>
            <person name="Hamidou F."/>
            <person name="Sanogo M.D."/>
            <person name="Zwaenepoel A."/>
            <person name="Wallace J."/>
            <person name="Van De Peer Y."/>
            <person name="Van Deynze A."/>
        </authorList>
    </citation>
    <scope>NUCLEOTIDE SEQUENCE</scope>
    <source>
        <tissue evidence="7">Leaves</tissue>
    </source>
</reference>
<dbReference type="InterPro" id="IPR002100">
    <property type="entry name" value="TF_MADSbox"/>
</dbReference>
<dbReference type="GO" id="GO:0000987">
    <property type="term" value="F:cis-regulatory region sequence-specific DNA binding"/>
    <property type="evidence" value="ECO:0007669"/>
    <property type="project" value="InterPro"/>
</dbReference>
<proteinExistence type="predicted"/>
<name>A0A835BAS1_9POAL</name>
<dbReference type="InterPro" id="IPR033897">
    <property type="entry name" value="SRF-like_MADS-box"/>
</dbReference>
<evidence type="ECO:0000256" key="5">
    <source>
        <dbReference type="ARBA" id="ARBA00023242"/>
    </source>
</evidence>
<sequence>MGRRKVSMGLIPNRRVRVGTFAKRAEGLRKKAKELSVLCGVDVALVVASADADAPPPEPDRWESREGVLARYRALAPEARARHTHRAYLEAELGKGEAKLARVRQGGPDGLGRWDRALDGVDTAEEAQRLLDDVDAAIKAARERRRALGMPVEEEDDDVGAVLEGVQPLSFAAGTAVDGYLMPHANGGDNTSSSDHQAIWSGGNGFHHQGMQHGGYYGFHQYSSCDGAGMEGYHHLQMAPDMYGSSDAYQQMQHGYLGVSSDSQMLLGRGAAAQPNLAMWSGADEPCLAMVPVEYPSADAGINYADTSAAHCAHQDIGGGSSFAMGINSNFVSSAPALSLGMGTGTGSGDSSFINAAPAATSYAMGGSGDNFTKVMPAQPLTMSYGGDLTDVGRQWQTQCAGSNQKPSIDEQLPYLGDLEDTQLHLWGN</sequence>
<protein>
    <recommendedName>
        <fullName evidence="6">MADS-box domain-containing protein</fullName>
    </recommendedName>
</protein>
<keyword evidence="2" id="KW-0805">Transcription regulation</keyword>
<keyword evidence="8" id="KW-1185">Reference proteome</keyword>
<dbReference type="PROSITE" id="PS50066">
    <property type="entry name" value="MADS_BOX_2"/>
    <property type="match status" value="1"/>
</dbReference>
<dbReference type="SMART" id="SM00432">
    <property type="entry name" value="MADS"/>
    <property type="match status" value="1"/>
</dbReference>
<dbReference type="SUPFAM" id="SSF55455">
    <property type="entry name" value="SRF-like"/>
    <property type="match status" value="1"/>
</dbReference>
<keyword evidence="3" id="KW-0238">DNA-binding</keyword>